<evidence type="ECO:0000313" key="2">
    <source>
        <dbReference type="Proteomes" id="UP000886740"/>
    </source>
</evidence>
<dbReference type="EMBL" id="DXEL01000018">
    <property type="protein sequence ID" value="HIX73787.1"/>
    <property type="molecule type" value="Genomic_DNA"/>
</dbReference>
<sequence length="67" mass="7564">MSSYSMKELAGLYFPASSPRAATTQLRRWINRNNNLTEALVQTGLKKGQRLLTPRQVALILEYLGEP</sequence>
<reference evidence="1" key="2">
    <citation type="submission" date="2021-04" db="EMBL/GenBank/DDBJ databases">
        <authorList>
            <person name="Gilroy R."/>
        </authorList>
    </citation>
    <scope>NUCLEOTIDE SEQUENCE</scope>
    <source>
        <strain evidence="1">ChiGjej6B6-14162</strain>
    </source>
</reference>
<protein>
    <submittedName>
        <fullName evidence="1">DUF4248 domain-containing protein</fullName>
    </submittedName>
</protein>
<reference evidence="1" key="1">
    <citation type="journal article" date="2021" name="PeerJ">
        <title>Extensive microbial diversity within the chicken gut microbiome revealed by metagenomics and culture.</title>
        <authorList>
            <person name="Gilroy R."/>
            <person name="Ravi A."/>
            <person name="Getino M."/>
            <person name="Pursley I."/>
            <person name="Horton D.L."/>
            <person name="Alikhan N.F."/>
            <person name="Baker D."/>
            <person name="Gharbi K."/>
            <person name="Hall N."/>
            <person name="Watson M."/>
            <person name="Adriaenssens E.M."/>
            <person name="Foster-Nyarko E."/>
            <person name="Jarju S."/>
            <person name="Secka A."/>
            <person name="Antonio M."/>
            <person name="Oren A."/>
            <person name="Chaudhuri R.R."/>
            <person name="La Ragione R."/>
            <person name="Hildebrand F."/>
            <person name="Pallen M.J."/>
        </authorList>
    </citation>
    <scope>NUCLEOTIDE SEQUENCE</scope>
    <source>
        <strain evidence="1">ChiGjej6B6-14162</strain>
    </source>
</reference>
<proteinExistence type="predicted"/>
<gene>
    <name evidence="1" type="ORF">H9977_01865</name>
</gene>
<name>A0A9D1X6H4_9BACT</name>
<organism evidence="1 2">
    <name type="scientific">Candidatus Parabacteroides intestinipullorum</name>
    <dbReference type="NCBI Taxonomy" id="2838723"/>
    <lineage>
        <taxon>Bacteria</taxon>
        <taxon>Pseudomonadati</taxon>
        <taxon>Bacteroidota</taxon>
        <taxon>Bacteroidia</taxon>
        <taxon>Bacteroidales</taxon>
        <taxon>Tannerellaceae</taxon>
        <taxon>Parabacteroides</taxon>
    </lineage>
</organism>
<accession>A0A9D1X6H4</accession>
<evidence type="ECO:0000313" key="1">
    <source>
        <dbReference type="EMBL" id="HIX73787.1"/>
    </source>
</evidence>
<dbReference type="InterPro" id="IPR025342">
    <property type="entry name" value="DUF4248"/>
</dbReference>
<dbReference type="Proteomes" id="UP000886740">
    <property type="component" value="Unassembled WGS sequence"/>
</dbReference>
<dbReference type="AlphaFoldDB" id="A0A9D1X6H4"/>
<comment type="caution">
    <text evidence="1">The sequence shown here is derived from an EMBL/GenBank/DDBJ whole genome shotgun (WGS) entry which is preliminary data.</text>
</comment>
<dbReference type="Pfam" id="PF14053">
    <property type="entry name" value="DUF4248"/>
    <property type="match status" value="1"/>
</dbReference>